<dbReference type="OrthoDB" id="7863416at2759"/>
<keyword evidence="3" id="KW-0732">Signal</keyword>
<dbReference type="InterPro" id="IPR033116">
    <property type="entry name" value="TRYPSIN_SER"/>
</dbReference>
<evidence type="ECO:0000259" key="11">
    <source>
        <dbReference type="PROSITE" id="PS50240"/>
    </source>
</evidence>
<name>A0A9P0MPT4_NEZVI</name>
<keyword evidence="1" id="KW-0768">Sushi</keyword>
<dbReference type="PANTHER" id="PTHR24252:SF7">
    <property type="entry name" value="HYALIN"/>
    <property type="match status" value="1"/>
</dbReference>
<dbReference type="InterPro" id="IPR043504">
    <property type="entry name" value="Peptidase_S1_PA_chymotrypsin"/>
</dbReference>
<comment type="catalytic activity">
    <reaction evidence="8">
        <text>Selective cleavage of 103-Arg-|-Ser-104 and 124-Ile-|-Ile-125 bonds in Limulus clotting factor B to form activated factor B. Cleavage of -Pro-Arg-|-Xaa- bonds in synthetic substrates.</text>
        <dbReference type="EC" id="3.4.21.84"/>
    </reaction>
</comment>
<dbReference type="PROSITE" id="PS00134">
    <property type="entry name" value="TRYPSIN_HIS"/>
    <property type="match status" value="1"/>
</dbReference>
<accession>A0A9P0MPT4</accession>
<evidence type="ECO:0000256" key="8">
    <source>
        <dbReference type="ARBA" id="ARBA00052079"/>
    </source>
</evidence>
<dbReference type="InterPro" id="IPR001254">
    <property type="entry name" value="Trypsin_dom"/>
</dbReference>
<dbReference type="PROSITE" id="PS50240">
    <property type="entry name" value="TRYPSIN_DOM"/>
    <property type="match status" value="1"/>
</dbReference>
<proteinExistence type="predicted"/>
<keyword evidence="4 10" id="KW-0378">Hydrolase</keyword>
<feature type="domain" description="Peptidase S1" evidence="11">
    <location>
        <begin position="80"/>
        <end position="321"/>
    </location>
</feature>
<dbReference type="Pfam" id="PF00089">
    <property type="entry name" value="Trypsin"/>
    <property type="match status" value="1"/>
</dbReference>
<dbReference type="EMBL" id="OV725081">
    <property type="protein sequence ID" value="CAH1402788.1"/>
    <property type="molecule type" value="Genomic_DNA"/>
</dbReference>
<dbReference type="InterPro" id="IPR001314">
    <property type="entry name" value="Peptidase_S1A"/>
</dbReference>
<keyword evidence="6 10" id="KW-0720">Serine protease</keyword>
<dbReference type="PANTHER" id="PTHR24252">
    <property type="entry name" value="ACROSIN-RELATED"/>
    <property type="match status" value="1"/>
</dbReference>
<sequence>MVFPRRVFLSWEEEVFEKGWPKAVKNITSFTQTVKAHTLFFTSFRSCHSLAGVDHADQCGVSKVTISYRQPRDNYTQGRIVNGKPTLKGAWPWQVSLEVLHPKYGLIGHWCGGVLVNPSWLITAAHCIHNDIFNLPLPALWTAVLGDWDRNVEEETEFRIPIDEILIHQSFRNYQNDIGELAALMRLSREAKGLSSVCLESDGEITDRVCTATGWGRNVPAGPLSARLRQVRVPLHKNSLCQDKYGPGLKIEDGHLCAGKLDGSTGACIGDSGGPLQCRRQDGRWFLIGITSFGSGCAKPGYPDVYTRLSYYLPWVLDNINN</sequence>
<dbReference type="EC" id="3.4.21.84" evidence="9"/>
<dbReference type="Proteomes" id="UP001152798">
    <property type="component" value="Chromosome 5"/>
</dbReference>
<dbReference type="GO" id="GO:0042381">
    <property type="term" value="P:hemolymph coagulation"/>
    <property type="evidence" value="ECO:0007669"/>
    <property type="project" value="UniProtKB-KW"/>
</dbReference>
<evidence type="ECO:0000256" key="7">
    <source>
        <dbReference type="ARBA" id="ARBA00023157"/>
    </source>
</evidence>
<protein>
    <recommendedName>
        <fullName evidence="9">limulus clotting factor C</fullName>
        <ecNumber evidence="9">3.4.21.84</ecNumber>
    </recommendedName>
</protein>
<organism evidence="12 13">
    <name type="scientific">Nezara viridula</name>
    <name type="common">Southern green stink bug</name>
    <name type="synonym">Cimex viridulus</name>
    <dbReference type="NCBI Taxonomy" id="85310"/>
    <lineage>
        <taxon>Eukaryota</taxon>
        <taxon>Metazoa</taxon>
        <taxon>Ecdysozoa</taxon>
        <taxon>Arthropoda</taxon>
        <taxon>Hexapoda</taxon>
        <taxon>Insecta</taxon>
        <taxon>Pterygota</taxon>
        <taxon>Neoptera</taxon>
        <taxon>Paraneoptera</taxon>
        <taxon>Hemiptera</taxon>
        <taxon>Heteroptera</taxon>
        <taxon>Panheteroptera</taxon>
        <taxon>Pentatomomorpha</taxon>
        <taxon>Pentatomoidea</taxon>
        <taxon>Pentatomidae</taxon>
        <taxon>Pentatominae</taxon>
        <taxon>Nezara</taxon>
    </lineage>
</organism>
<reference evidence="12" key="1">
    <citation type="submission" date="2022-01" db="EMBL/GenBank/DDBJ databases">
        <authorList>
            <person name="King R."/>
        </authorList>
    </citation>
    <scope>NUCLEOTIDE SEQUENCE</scope>
</reference>
<dbReference type="CDD" id="cd00190">
    <property type="entry name" value="Tryp_SPc"/>
    <property type="match status" value="1"/>
</dbReference>
<keyword evidence="2 10" id="KW-0645">Protease</keyword>
<evidence type="ECO:0000256" key="3">
    <source>
        <dbReference type="ARBA" id="ARBA00022729"/>
    </source>
</evidence>
<keyword evidence="13" id="KW-1185">Reference proteome</keyword>
<evidence type="ECO:0000313" key="12">
    <source>
        <dbReference type="EMBL" id="CAH1402788.1"/>
    </source>
</evidence>
<dbReference type="FunFam" id="2.40.10.10:FF:000120">
    <property type="entry name" value="Putative serine protease"/>
    <property type="match status" value="1"/>
</dbReference>
<evidence type="ECO:0000256" key="5">
    <source>
        <dbReference type="ARBA" id="ARBA00022820"/>
    </source>
</evidence>
<dbReference type="SUPFAM" id="SSF50494">
    <property type="entry name" value="Trypsin-like serine proteases"/>
    <property type="match status" value="1"/>
</dbReference>
<dbReference type="GO" id="GO:0004252">
    <property type="term" value="F:serine-type endopeptidase activity"/>
    <property type="evidence" value="ECO:0007669"/>
    <property type="project" value="InterPro"/>
</dbReference>
<evidence type="ECO:0000313" key="13">
    <source>
        <dbReference type="Proteomes" id="UP001152798"/>
    </source>
</evidence>
<keyword evidence="5" id="KW-0353">Hemolymph clotting</keyword>
<evidence type="ECO:0000256" key="2">
    <source>
        <dbReference type="ARBA" id="ARBA00022670"/>
    </source>
</evidence>
<dbReference type="GO" id="GO:0006508">
    <property type="term" value="P:proteolysis"/>
    <property type="evidence" value="ECO:0007669"/>
    <property type="project" value="UniProtKB-KW"/>
</dbReference>
<dbReference type="InterPro" id="IPR018114">
    <property type="entry name" value="TRYPSIN_HIS"/>
</dbReference>
<dbReference type="InterPro" id="IPR009003">
    <property type="entry name" value="Peptidase_S1_PA"/>
</dbReference>
<dbReference type="PRINTS" id="PR00722">
    <property type="entry name" value="CHYMOTRYPSIN"/>
</dbReference>
<dbReference type="SMART" id="SM00020">
    <property type="entry name" value="Tryp_SPc"/>
    <property type="match status" value="1"/>
</dbReference>
<evidence type="ECO:0000256" key="10">
    <source>
        <dbReference type="RuleBase" id="RU363034"/>
    </source>
</evidence>
<evidence type="ECO:0000256" key="9">
    <source>
        <dbReference type="ARBA" id="ARBA00066707"/>
    </source>
</evidence>
<evidence type="ECO:0000256" key="6">
    <source>
        <dbReference type="ARBA" id="ARBA00022825"/>
    </source>
</evidence>
<dbReference type="Gene3D" id="2.40.10.10">
    <property type="entry name" value="Trypsin-like serine proteases"/>
    <property type="match status" value="1"/>
</dbReference>
<gene>
    <name evidence="12" type="ORF">NEZAVI_LOCUS11527</name>
</gene>
<evidence type="ECO:0000256" key="1">
    <source>
        <dbReference type="ARBA" id="ARBA00022659"/>
    </source>
</evidence>
<keyword evidence="7" id="KW-1015">Disulfide bond</keyword>
<evidence type="ECO:0000256" key="4">
    <source>
        <dbReference type="ARBA" id="ARBA00022801"/>
    </source>
</evidence>
<dbReference type="AlphaFoldDB" id="A0A9P0MPT4"/>
<dbReference type="PROSITE" id="PS00135">
    <property type="entry name" value="TRYPSIN_SER"/>
    <property type="match status" value="1"/>
</dbReference>